<evidence type="ECO:0000259" key="2">
    <source>
        <dbReference type="Pfam" id="PF05368"/>
    </source>
</evidence>
<name>Q23U83_TETTS</name>
<dbReference type="Pfam" id="PF05368">
    <property type="entry name" value="NmrA"/>
    <property type="match status" value="1"/>
</dbReference>
<dbReference type="PANTHER" id="PTHR15020:SF43">
    <property type="entry name" value="NAD(P)-BINDING DOMAIN-CONTAINING PROTEIN"/>
    <property type="match status" value="1"/>
</dbReference>
<dbReference type="eggNOG" id="KOG1203">
    <property type="taxonomic scope" value="Eukaryota"/>
</dbReference>
<dbReference type="InterPro" id="IPR008030">
    <property type="entry name" value="NmrA-like"/>
</dbReference>
<keyword evidence="1" id="KW-0812">Transmembrane</keyword>
<keyword evidence="5" id="KW-1185">Reference proteome</keyword>
<protein>
    <submittedName>
        <fullName evidence="4">NAD-dependent epimerase/dehydratase family protein</fullName>
    </submittedName>
</protein>
<dbReference type="AlphaFoldDB" id="Q23U83"/>
<dbReference type="InParanoid" id="Q23U83"/>
<accession>Q23U83</accession>
<reference evidence="5" key="1">
    <citation type="journal article" date="2006" name="PLoS Biol.">
        <title>Macronuclear genome sequence of the ciliate Tetrahymena thermophila, a model eukaryote.</title>
        <authorList>
            <person name="Eisen J.A."/>
            <person name="Coyne R.S."/>
            <person name="Wu M."/>
            <person name="Wu D."/>
            <person name="Thiagarajan M."/>
            <person name="Wortman J.R."/>
            <person name="Badger J.H."/>
            <person name="Ren Q."/>
            <person name="Amedeo P."/>
            <person name="Jones K.M."/>
            <person name="Tallon L.J."/>
            <person name="Delcher A.L."/>
            <person name="Salzberg S.L."/>
            <person name="Silva J.C."/>
            <person name="Haas B.J."/>
            <person name="Majoros W.H."/>
            <person name="Farzad M."/>
            <person name="Carlton J.M."/>
            <person name="Smith R.K. Jr."/>
            <person name="Garg J."/>
            <person name="Pearlman R.E."/>
            <person name="Karrer K.M."/>
            <person name="Sun L."/>
            <person name="Manning G."/>
            <person name="Elde N.C."/>
            <person name="Turkewitz A.P."/>
            <person name="Asai D.J."/>
            <person name="Wilkes D.E."/>
            <person name="Wang Y."/>
            <person name="Cai H."/>
            <person name="Collins K."/>
            <person name="Stewart B.A."/>
            <person name="Lee S.R."/>
            <person name="Wilamowska K."/>
            <person name="Weinberg Z."/>
            <person name="Ruzzo W.L."/>
            <person name="Wloga D."/>
            <person name="Gaertig J."/>
            <person name="Frankel J."/>
            <person name="Tsao C.-C."/>
            <person name="Gorovsky M.A."/>
            <person name="Keeling P.J."/>
            <person name="Waller R.F."/>
            <person name="Patron N.J."/>
            <person name="Cherry J.M."/>
            <person name="Stover N.A."/>
            <person name="Krieger C.J."/>
            <person name="del Toro C."/>
            <person name="Ryder H.F."/>
            <person name="Williamson S.C."/>
            <person name="Barbeau R.A."/>
            <person name="Hamilton E.P."/>
            <person name="Orias E."/>
        </authorList>
    </citation>
    <scope>NUCLEOTIDE SEQUENCE [LARGE SCALE GENOMIC DNA]</scope>
    <source>
        <strain evidence="5">SB210</strain>
    </source>
</reference>
<dbReference type="EMBL" id="GG662629">
    <property type="protein sequence ID" value="EAS00061.1"/>
    <property type="molecule type" value="Genomic_DNA"/>
</dbReference>
<dbReference type="GeneID" id="7831049"/>
<dbReference type="RefSeq" id="XP_001020306.1">
    <property type="nucleotide sequence ID" value="XM_001020306.1"/>
</dbReference>
<keyword evidence="1" id="KW-1133">Transmembrane helix</keyword>
<dbReference type="Pfam" id="PF13460">
    <property type="entry name" value="NAD_binding_10"/>
    <property type="match status" value="1"/>
</dbReference>
<organism evidence="4 5">
    <name type="scientific">Tetrahymena thermophila (strain SB210)</name>
    <dbReference type="NCBI Taxonomy" id="312017"/>
    <lineage>
        <taxon>Eukaryota</taxon>
        <taxon>Sar</taxon>
        <taxon>Alveolata</taxon>
        <taxon>Ciliophora</taxon>
        <taxon>Intramacronucleata</taxon>
        <taxon>Oligohymenophorea</taxon>
        <taxon>Hymenostomatida</taxon>
        <taxon>Tetrahymenina</taxon>
        <taxon>Tetrahymenidae</taxon>
        <taxon>Tetrahymena</taxon>
    </lineage>
</organism>
<dbReference type="Proteomes" id="UP000009168">
    <property type="component" value="Unassembled WGS sequence"/>
</dbReference>
<evidence type="ECO:0000313" key="4">
    <source>
        <dbReference type="EMBL" id="EAS00061.1"/>
    </source>
</evidence>
<dbReference type="InterPro" id="IPR016040">
    <property type="entry name" value="NAD(P)-bd_dom"/>
</dbReference>
<proteinExistence type="predicted"/>
<dbReference type="OMA" id="NSGFKGQ"/>
<evidence type="ECO:0000256" key="1">
    <source>
        <dbReference type="SAM" id="Phobius"/>
    </source>
</evidence>
<dbReference type="SUPFAM" id="SSF51735">
    <property type="entry name" value="NAD(P)-binding Rossmann-fold domains"/>
    <property type="match status" value="1"/>
</dbReference>
<keyword evidence="1" id="KW-0472">Membrane</keyword>
<dbReference type="STRING" id="312017.Q23U83"/>
<gene>
    <name evidence="4" type="ORF">TTHERM_00890150</name>
</gene>
<dbReference type="InterPro" id="IPR036291">
    <property type="entry name" value="NAD(P)-bd_dom_sf"/>
</dbReference>
<dbReference type="PANTHER" id="PTHR15020">
    <property type="entry name" value="FLAVIN REDUCTASE-RELATED"/>
    <property type="match status" value="1"/>
</dbReference>
<feature type="domain" description="NAD(P)-binding" evidence="3">
    <location>
        <begin position="95"/>
        <end position="225"/>
    </location>
</feature>
<dbReference type="Gene3D" id="3.40.50.720">
    <property type="entry name" value="NAD(P)-binding Rossmann-like Domain"/>
    <property type="match status" value="1"/>
</dbReference>
<dbReference type="HOGENOM" id="CLU_941607_0_0_1"/>
<evidence type="ECO:0000259" key="3">
    <source>
        <dbReference type="Pfam" id="PF13460"/>
    </source>
</evidence>
<dbReference type="KEGG" id="tet:TTHERM_00890150"/>
<sequence>MNPENGIILVVGGTGRTGYHVVQELLSKNFQIRLISRNRKSAEESFKQDLIQMESVFECDLFQEAKMQKSKIESGKEVKSILDLAFEPSRKGLKVQAVVSALGYNYKSSDDSRIVEETVIQLLIQLCKKHNVKNFILTSSMCVTRPYHFVSYLINSFASNALGYKVYGENALRESGLNYIIVRPGGLVGTQKDKKTTNYTIEQGDRSNGRITRATVAKIIVEALQAQNLPKQLTFECYSTKQQSSEEYQPFNGSQLKPDDESSIVRGNHVQAKRMINLVLVSLLAISLAFLYKRFF</sequence>
<evidence type="ECO:0000313" key="5">
    <source>
        <dbReference type="Proteomes" id="UP000009168"/>
    </source>
</evidence>
<feature type="domain" description="NmrA-like" evidence="2">
    <location>
        <begin position="6"/>
        <end position="67"/>
    </location>
</feature>
<feature type="transmembrane region" description="Helical" evidence="1">
    <location>
        <begin position="275"/>
        <end position="292"/>
    </location>
</feature>
<dbReference type="OrthoDB" id="419598at2759"/>